<keyword evidence="21" id="KW-0670">Pyruvate</keyword>
<evidence type="ECO:0000256" key="1">
    <source>
        <dbReference type="ARBA" id="ARBA00001953"/>
    </source>
</evidence>
<feature type="domain" description="Pyruvate carboxyltransferase" evidence="20">
    <location>
        <begin position="524"/>
        <end position="793"/>
    </location>
</feature>
<evidence type="ECO:0000313" key="21">
    <source>
        <dbReference type="EMBL" id="AAG30411.1"/>
    </source>
</evidence>
<dbReference type="EC" id="6.4.1.1" evidence="11"/>
<evidence type="ECO:0000256" key="12">
    <source>
        <dbReference type="PIRSR" id="PIRSR001594-1"/>
    </source>
</evidence>
<dbReference type="EMBL" id="AF262949">
    <property type="protein sequence ID" value="AAG30411.1"/>
    <property type="molecule type" value="Genomic_DNA"/>
</dbReference>
<dbReference type="SUPFAM" id="SSF51569">
    <property type="entry name" value="Aldolase"/>
    <property type="match status" value="1"/>
</dbReference>
<evidence type="ECO:0000256" key="15">
    <source>
        <dbReference type="PIRSR" id="PIRSR001594-4"/>
    </source>
</evidence>
<dbReference type="FunFam" id="3.20.20.70:FF:000120">
    <property type="entry name" value="Pyruvate carboxylase"/>
    <property type="match status" value="1"/>
</dbReference>
<dbReference type="SUPFAM" id="SSF89000">
    <property type="entry name" value="post-HMGL domain-like"/>
    <property type="match status" value="1"/>
</dbReference>
<dbReference type="GO" id="GO:0005737">
    <property type="term" value="C:cytoplasm"/>
    <property type="evidence" value="ECO:0007669"/>
    <property type="project" value="TreeGrafter"/>
</dbReference>
<protein>
    <recommendedName>
        <fullName evidence="11">Pyruvate carboxylase</fullName>
        <ecNumber evidence="11">6.4.1.1</ecNumber>
    </recommendedName>
</protein>
<feature type="active site" evidence="12">
    <location>
        <position position="292"/>
    </location>
</feature>
<sequence>MISKVLVANRGEIAIRAFRAAYEMGIATVAVYPYEDRNSLHRLKADESYQIGEVGHPVRAYLSVDEIIRVAKHSGADAVYPGYGFLSENPDLAAKCAEAGITFVGPSAEVLQLTGNKARAIAAARAAGLPVLSSSEPSSSVDELMAAAADMEFPLFVKAVSGGGGRGMRRVTDRESLAEAIEAASREAESAFGDASVYLEQAVLNPRHIEVQILADGAGNVMHLFERDCSVQRRHQKVVELAPAPNLSDELRQQICADAVAFARQIGYSCAGTVEFLLDERGHHVFIECNPRIQVEHTVTEEITDVDLVSSQLRIAAGETLADLGLSQDRLVVRGAAMQCRITTEVPANGFRPDTGRITAYRSPGGAGIRLDGGTNLGAEISAHFDSMLVKLTCRGRDFSAAASRARRALAEFRIRGVSTNIPFLQAVIDDPDFRAGRVTTSFIDDRPHLLTSRSPADRGTRILNYLADITVNKPHGERPSTVYPQDKLPPLDLQAPPPAGSKQRLVELGPEGFAGWLRESKAVGVTDTTFRDAHQSLLATRVRTTGLLMVAPYVARSMPQLLSIECWGGATYDVALRFLKEDPWERLAALRESVPNICLQMLLRGRNTVGYTPYPELVTSAFVEEAAATGIDIFRIFDALNNVESMRPAIDAVRETGSTIAEVAMCYTGDLSDPAENLYTLDYYLKLAEQIVEAGAHVLAIKDMAGLLRAPAAHTLVSALRSRFDLPVHVHTHDTPGGQLATYLAAWSAGADAVDGASAPMAGTTSQPALSSIVAAAAHTQYDTGLDLRAVCDLEPYWEAVRKVYAPFESGLPGPTGRVYTHEIPGGQLSNLRQQAIALGLGDRFEEIEANYAAADRVLGRLVKVTPSSKVVGDLALALVGAGITAEEFAEDPAKYDIPDSVIGFLRGELGDPPGGWPEPLRTKALQGRGPARPVEKLTADDEALLAQPGPKRQAALNRLLFPGPTAEFEAHRETYGDTSSLSANQFFYGLRYGEEHRVQLERGVELLIGLEAISEADERGMRTVMCIINGQLRPVLVRDRSIASEVPAAEKADRNNADHIAAPFAGVVTVGVAEGDSVDAGQTIATIEAMKMEAAITAPKAGTVARVAVAATAQVEGGDLLVVVS</sequence>
<feature type="binding site" evidence="14">
    <location>
        <position position="533"/>
    </location>
    <ligand>
        <name>Mn(2+)</name>
        <dbReference type="ChEBI" id="CHEBI:29035"/>
    </ligand>
</feature>
<dbReference type="PANTHER" id="PTHR43778">
    <property type="entry name" value="PYRUVATE CARBOXYLASE"/>
    <property type="match status" value="1"/>
</dbReference>
<feature type="binding site" description="via carbamate group" evidence="14">
    <location>
        <position position="703"/>
    </location>
    <ligand>
        <name>Mn(2+)</name>
        <dbReference type="ChEBI" id="CHEBI:29035"/>
    </ligand>
</feature>
<evidence type="ECO:0000256" key="5">
    <source>
        <dbReference type="ARBA" id="ARBA00022723"/>
    </source>
</evidence>
<dbReference type="InterPro" id="IPR013785">
    <property type="entry name" value="Aldolase_TIM"/>
</dbReference>
<feature type="binding site" evidence="13">
    <location>
        <position position="235"/>
    </location>
    <ligand>
        <name>ATP</name>
        <dbReference type="ChEBI" id="CHEBI:30616"/>
    </ligand>
</feature>
<gene>
    <name evidence="21" type="primary">pyc</name>
</gene>
<evidence type="ECO:0000259" key="19">
    <source>
        <dbReference type="PROSITE" id="PS50979"/>
    </source>
</evidence>
<dbReference type="InterPro" id="IPR005482">
    <property type="entry name" value="Biotin_COase_C"/>
</dbReference>
<evidence type="ECO:0000256" key="14">
    <source>
        <dbReference type="PIRSR" id="PIRSR001594-3"/>
    </source>
</evidence>
<dbReference type="GO" id="GO:0004075">
    <property type="term" value="F:biotin carboxylase activity"/>
    <property type="evidence" value="ECO:0007669"/>
    <property type="project" value="UniProtKB-EC"/>
</dbReference>
<feature type="binding site" evidence="14">
    <location>
        <position position="734"/>
    </location>
    <ligand>
        <name>Mn(2+)</name>
        <dbReference type="ChEBI" id="CHEBI:29035"/>
    </ligand>
</feature>
<dbReference type="InterPro" id="IPR001882">
    <property type="entry name" value="Biotin_BS"/>
</dbReference>
<organism evidence="21">
    <name type="scientific">Mycolicibacterium smegmatis</name>
    <name type="common">Mycobacterium smegmatis</name>
    <dbReference type="NCBI Taxonomy" id="1772"/>
    <lineage>
        <taxon>Bacteria</taxon>
        <taxon>Bacillati</taxon>
        <taxon>Actinomycetota</taxon>
        <taxon>Actinomycetes</taxon>
        <taxon>Mycobacteriales</taxon>
        <taxon>Mycobacteriaceae</taxon>
        <taxon>Mycolicibacterium</taxon>
    </lineage>
</organism>
<dbReference type="Gene3D" id="3.30.470.20">
    <property type="entry name" value="ATP-grasp fold, B domain"/>
    <property type="match status" value="1"/>
</dbReference>
<evidence type="ECO:0000256" key="6">
    <source>
        <dbReference type="ARBA" id="ARBA00022741"/>
    </source>
</evidence>
<dbReference type="Gene3D" id="3.20.20.70">
    <property type="entry name" value="Aldolase class I"/>
    <property type="match status" value="1"/>
</dbReference>
<keyword evidence="6 11" id="KW-0547">Nucleotide-binding</keyword>
<keyword evidence="7 11" id="KW-0067">ATP-binding</keyword>
<dbReference type="PROSITE" id="PS00867">
    <property type="entry name" value="CPSASE_2"/>
    <property type="match status" value="1"/>
</dbReference>
<dbReference type="GO" id="GO:0006094">
    <property type="term" value="P:gluconeogenesis"/>
    <property type="evidence" value="ECO:0007669"/>
    <property type="project" value="UniProtKB-UniPathway"/>
</dbReference>
<evidence type="ECO:0000256" key="11">
    <source>
        <dbReference type="PIRNR" id="PIRNR001594"/>
    </source>
</evidence>
<feature type="modified residue" description="N6-biotinyllysine" evidence="15">
    <location>
        <position position="1093"/>
    </location>
</feature>
<keyword evidence="3" id="KW-0312">Gluconeogenesis</keyword>
<dbReference type="InterPro" id="IPR005930">
    <property type="entry name" value="Pyruv_COase"/>
</dbReference>
<dbReference type="InterPro" id="IPR011761">
    <property type="entry name" value="ATP-grasp"/>
</dbReference>
<dbReference type="Pfam" id="PF00364">
    <property type="entry name" value="Biotin_lipoyl"/>
    <property type="match status" value="1"/>
</dbReference>
<dbReference type="Gene3D" id="2.40.50.100">
    <property type="match status" value="1"/>
</dbReference>
<comment type="catalytic activity">
    <reaction evidence="10">
        <text>N(6)-biotinyl-L-lysyl-[protein] + hydrogencarbonate + ATP = N(6)-carboxybiotinyl-L-lysyl-[protein] + ADP + phosphate + H(+)</text>
        <dbReference type="Rhea" id="RHEA:13501"/>
        <dbReference type="Rhea" id="RHEA-COMP:10505"/>
        <dbReference type="Rhea" id="RHEA-COMP:10506"/>
        <dbReference type="ChEBI" id="CHEBI:15378"/>
        <dbReference type="ChEBI" id="CHEBI:17544"/>
        <dbReference type="ChEBI" id="CHEBI:30616"/>
        <dbReference type="ChEBI" id="CHEBI:43474"/>
        <dbReference type="ChEBI" id="CHEBI:83144"/>
        <dbReference type="ChEBI" id="CHEBI:83145"/>
        <dbReference type="ChEBI" id="CHEBI:456216"/>
        <dbReference type="EC" id="6.3.4.14"/>
    </reaction>
    <physiologicalReaction direction="left-to-right" evidence="10">
        <dbReference type="Rhea" id="RHEA:13502"/>
    </physiologicalReaction>
</comment>
<feature type="binding site" evidence="13">
    <location>
        <position position="117"/>
    </location>
    <ligand>
        <name>ATP</name>
        <dbReference type="ChEBI" id="CHEBI:30616"/>
    </ligand>
</feature>
<dbReference type="SUPFAM" id="SSF52440">
    <property type="entry name" value="PreATP-grasp domain"/>
    <property type="match status" value="1"/>
</dbReference>
<feature type="compositionally biased region" description="Low complexity" evidence="16">
    <location>
        <begin position="485"/>
        <end position="495"/>
    </location>
</feature>
<dbReference type="CDD" id="cd06850">
    <property type="entry name" value="biotinyl_domain"/>
    <property type="match status" value="1"/>
</dbReference>
<dbReference type="NCBIfam" id="NF006761">
    <property type="entry name" value="PRK09282.1"/>
    <property type="match status" value="1"/>
</dbReference>
<evidence type="ECO:0000256" key="8">
    <source>
        <dbReference type="ARBA" id="ARBA00023267"/>
    </source>
</evidence>
<comment type="pathway">
    <text evidence="2">Carbohydrate biosynthesis; gluconeogenesis.</text>
</comment>
<evidence type="ECO:0000256" key="9">
    <source>
        <dbReference type="ARBA" id="ARBA00023268"/>
    </source>
</evidence>
<feature type="domain" description="ATP-grasp" evidence="18">
    <location>
        <begin position="121"/>
        <end position="317"/>
    </location>
</feature>
<feature type="binding site" evidence="13">
    <location>
        <position position="867"/>
    </location>
    <ligand>
        <name>substrate</name>
    </ligand>
</feature>
<feature type="modified residue" description="N6-carboxylysine" evidence="15">
    <location>
        <position position="703"/>
    </location>
</feature>
<proteinExistence type="predicted"/>
<dbReference type="Pfam" id="PF02436">
    <property type="entry name" value="PYC_OADA"/>
    <property type="match status" value="1"/>
</dbReference>
<accession>Q9F843</accession>
<dbReference type="GO" id="GO:0046872">
    <property type="term" value="F:metal ion binding"/>
    <property type="evidence" value="ECO:0007669"/>
    <property type="project" value="UniProtKB-KW"/>
</dbReference>
<dbReference type="SMART" id="SM00878">
    <property type="entry name" value="Biotin_carb_C"/>
    <property type="match status" value="1"/>
</dbReference>
<keyword evidence="4 11" id="KW-0436">Ligase</keyword>
<evidence type="ECO:0000256" key="7">
    <source>
        <dbReference type="ARBA" id="ARBA00022840"/>
    </source>
</evidence>
<dbReference type="InterPro" id="IPR055268">
    <property type="entry name" value="PCB-like"/>
</dbReference>
<name>Q9F843_MYCSM</name>
<evidence type="ECO:0000256" key="2">
    <source>
        <dbReference type="ARBA" id="ARBA00004742"/>
    </source>
</evidence>
<dbReference type="Pfam" id="PF02785">
    <property type="entry name" value="Biotin_carb_C"/>
    <property type="match status" value="1"/>
</dbReference>
<dbReference type="BioCyc" id="MetaCyc:MONOMER-10061"/>
<dbReference type="SUPFAM" id="SSF51246">
    <property type="entry name" value="Rudiment single hybrid motif"/>
    <property type="match status" value="1"/>
</dbReference>
<dbReference type="AlphaFoldDB" id="Q9F843"/>
<dbReference type="InterPro" id="IPR016185">
    <property type="entry name" value="PreATP-grasp_dom_sf"/>
</dbReference>
<evidence type="ECO:0000256" key="10">
    <source>
        <dbReference type="ARBA" id="ARBA00048501"/>
    </source>
</evidence>
<dbReference type="InterPro" id="IPR003379">
    <property type="entry name" value="Carboxylase_cons_dom"/>
</dbReference>
<dbReference type="SUPFAM" id="SSF51230">
    <property type="entry name" value="Single hybrid motif"/>
    <property type="match status" value="1"/>
</dbReference>
<comment type="catalytic activity">
    <reaction evidence="11">
        <text>hydrogencarbonate + pyruvate + ATP = oxaloacetate + ADP + phosphate + H(+)</text>
        <dbReference type="Rhea" id="RHEA:20844"/>
        <dbReference type="ChEBI" id="CHEBI:15361"/>
        <dbReference type="ChEBI" id="CHEBI:15378"/>
        <dbReference type="ChEBI" id="CHEBI:16452"/>
        <dbReference type="ChEBI" id="CHEBI:17544"/>
        <dbReference type="ChEBI" id="CHEBI:30616"/>
        <dbReference type="ChEBI" id="CHEBI:43474"/>
        <dbReference type="ChEBI" id="CHEBI:456216"/>
        <dbReference type="EC" id="6.4.1.1"/>
    </reaction>
</comment>
<dbReference type="PANTHER" id="PTHR43778:SF2">
    <property type="entry name" value="PYRUVATE CARBOXYLASE, MITOCHONDRIAL"/>
    <property type="match status" value="1"/>
</dbReference>
<dbReference type="InterPro" id="IPR000891">
    <property type="entry name" value="PYR_CT"/>
</dbReference>
<dbReference type="FunFam" id="3.30.470.20:FF:000012">
    <property type="entry name" value="Pyruvate carboxylase"/>
    <property type="match status" value="1"/>
</dbReference>
<dbReference type="FunFam" id="3.10.600.10:FF:000003">
    <property type="entry name" value="Pyruvate carboxylase"/>
    <property type="match status" value="1"/>
</dbReference>
<dbReference type="InterPro" id="IPR011053">
    <property type="entry name" value="Single_hybrid_motif"/>
</dbReference>
<keyword evidence="8 11" id="KW-0092">Biotin</keyword>
<feature type="binding site" evidence="14">
    <location>
        <position position="732"/>
    </location>
    <ligand>
        <name>Mn(2+)</name>
        <dbReference type="ChEBI" id="CHEBI:29035"/>
    </ligand>
</feature>
<dbReference type="PROSITE" id="PS00188">
    <property type="entry name" value="BIOTIN"/>
    <property type="match status" value="1"/>
</dbReference>
<comment type="cofactor">
    <cofactor evidence="1 11">
        <name>biotin</name>
        <dbReference type="ChEBI" id="CHEBI:57586"/>
    </cofactor>
</comment>
<dbReference type="GO" id="GO:0005524">
    <property type="term" value="F:ATP binding"/>
    <property type="evidence" value="ECO:0007669"/>
    <property type="project" value="UniProtKB-UniRule"/>
</dbReference>
<dbReference type="Pfam" id="PF02786">
    <property type="entry name" value="CPSase_L_D2"/>
    <property type="match status" value="1"/>
</dbReference>
<feature type="domain" description="Lipoyl-binding" evidence="17">
    <location>
        <begin position="1053"/>
        <end position="1127"/>
    </location>
</feature>
<dbReference type="PROSITE" id="PS50968">
    <property type="entry name" value="BIOTINYL_LIPOYL"/>
    <property type="match status" value="1"/>
</dbReference>
<dbReference type="InterPro" id="IPR011764">
    <property type="entry name" value="Biotin_carboxylation_dom"/>
</dbReference>
<dbReference type="InterPro" id="IPR005481">
    <property type="entry name" value="BC-like_N"/>
</dbReference>
<keyword evidence="9" id="KW-0511">Multifunctional enzyme</keyword>
<dbReference type="Gene3D" id="3.10.600.10">
    <property type="entry name" value="pyruvate carboxylase f1077a mutant domain"/>
    <property type="match status" value="1"/>
</dbReference>
<dbReference type="PROSITE" id="PS50979">
    <property type="entry name" value="BC"/>
    <property type="match status" value="1"/>
</dbReference>
<evidence type="ECO:0000256" key="13">
    <source>
        <dbReference type="PIRSR" id="PIRSR001594-2"/>
    </source>
</evidence>
<evidence type="ECO:0000259" key="18">
    <source>
        <dbReference type="PROSITE" id="PS50975"/>
    </source>
</evidence>
<feature type="binding site" evidence="13">
    <location>
        <position position="605"/>
    </location>
    <ligand>
        <name>substrate</name>
    </ligand>
</feature>
<feature type="domain" description="Biotin carboxylation" evidence="19">
    <location>
        <begin position="1"/>
        <end position="449"/>
    </location>
</feature>
<dbReference type="InterPro" id="IPR005479">
    <property type="entry name" value="CPAse_ATP-bd"/>
</dbReference>
<evidence type="ECO:0000259" key="17">
    <source>
        <dbReference type="PROSITE" id="PS50968"/>
    </source>
</evidence>
<dbReference type="UniPathway" id="UPA00138"/>
<dbReference type="Pfam" id="PF00289">
    <property type="entry name" value="Biotin_carb_N"/>
    <property type="match status" value="1"/>
</dbReference>
<evidence type="ECO:0000256" key="16">
    <source>
        <dbReference type="SAM" id="MobiDB-lite"/>
    </source>
</evidence>
<dbReference type="NCBIfam" id="TIGR01235">
    <property type="entry name" value="pyruv_carbox"/>
    <property type="match status" value="1"/>
</dbReference>
<feature type="binding site" evidence="13">
    <location>
        <position position="200"/>
    </location>
    <ligand>
        <name>ATP</name>
        <dbReference type="ChEBI" id="CHEBI:30616"/>
    </ligand>
</feature>
<keyword evidence="5 14" id="KW-0479">Metal-binding</keyword>
<evidence type="ECO:0000259" key="20">
    <source>
        <dbReference type="PROSITE" id="PS50991"/>
    </source>
</evidence>
<comment type="function">
    <text evidence="11">Catalyzes a 2-step reaction, involving the ATP-dependent carboxylation of the covalently attached biotin in the first step and the transfer of the carboxyl group to pyruvate in the second.</text>
</comment>
<dbReference type="Pfam" id="PF00682">
    <property type="entry name" value="HMGL-like"/>
    <property type="match status" value="1"/>
</dbReference>
<evidence type="ECO:0000256" key="4">
    <source>
        <dbReference type="ARBA" id="ARBA00022598"/>
    </source>
</evidence>
<dbReference type="InterPro" id="IPR000089">
    <property type="entry name" value="Biotin_lipoyl"/>
</dbReference>
<dbReference type="SUPFAM" id="SSF56059">
    <property type="entry name" value="Glutathione synthetase ATP-binding domain-like"/>
    <property type="match status" value="1"/>
</dbReference>
<dbReference type="PROSITE" id="PS50991">
    <property type="entry name" value="PYR_CT"/>
    <property type="match status" value="1"/>
</dbReference>
<dbReference type="FunFam" id="3.40.50.20:FF:000010">
    <property type="entry name" value="Propionyl-CoA carboxylase subunit alpha"/>
    <property type="match status" value="1"/>
</dbReference>
<dbReference type="CDD" id="cd07937">
    <property type="entry name" value="DRE_TIM_PC_TC_5S"/>
    <property type="match status" value="1"/>
</dbReference>
<dbReference type="FunFam" id="2.40.50.100:FF:000003">
    <property type="entry name" value="Acetyl-CoA carboxylase biotin carboxyl carrier protein"/>
    <property type="match status" value="1"/>
</dbReference>
<dbReference type="PROSITE" id="PS50975">
    <property type="entry name" value="ATP_GRASP"/>
    <property type="match status" value="1"/>
</dbReference>
<dbReference type="InterPro" id="IPR011054">
    <property type="entry name" value="Rudment_hybrid_motif"/>
</dbReference>
<reference evidence="21" key="1">
    <citation type="journal article" date="2000" name="Biochim. Biophys. Acta">
        <title>Pyruvate carboxylase from Mycobacterium smegmatis: stabilization, rapid purification, molecular and biochemical characterization and regulation of the cellular level.</title>
        <authorList>
            <person name="Mukhopadhyay B."/>
            <person name="Purwantini E."/>
        </authorList>
    </citation>
    <scope>NUCLEOTIDE SEQUENCE</scope>
</reference>
<evidence type="ECO:0000256" key="3">
    <source>
        <dbReference type="ARBA" id="ARBA00022432"/>
    </source>
</evidence>
<dbReference type="GO" id="GO:0004736">
    <property type="term" value="F:pyruvate carboxylase activity"/>
    <property type="evidence" value="ECO:0007669"/>
    <property type="project" value="UniProtKB-EC"/>
</dbReference>
<dbReference type="NCBIfam" id="NF009554">
    <property type="entry name" value="PRK12999.1"/>
    <property type="match status" value="1"/>
</dbReference>
<dbReference type="PIRSF" id="PIRSF001594">
    <property type="entry name" value="Pyruv_carbox"/>
    <property type="match status" value="1"/>
</dbReference>
<feature type="region of interest" description="Disordered" evidence="16">
    <location>
        <begin position="477"/>
        <end position="501"/>
    </location>
</feature>